<evidence type="ECO:0000313" key="1">
    <source>
        <dbReference type="EMBL" id="GEY80461.1"/>
    </source>
</evidence>
<protein>
    <submittedName>
        <fullName evidence="1">Uncharacterized protein</fullName>
    </submittedName>
</protein>
<name>A0A699HXE9_TANCI</name>
<reference evidence="1" key="1">
    <citation type="journal article" date="2019" name="Sci. Rep.">
        <title>Draft genome of Tanacetum cinerariifolium, the natural source of mosquito coil.</title>
        <authorList>
            <person name="Yamashiro T."/>
            <person name="Shiraishi A."/>
            <person name="Satake H."/>
            <person name="Nakayama K."/>
        </authorList>
    </citation>
    <scope>NUCLEOTIDE SEQUENCE</scope>
</reference>
<dbReference type="AlphaFoldDB" id="A0A699HXE9"/>
<accession>A0A699HXE9</accession>
<dbReference type="EMBL" id="BKCJ010211314">
    <property type="protein sequence ID" value="GEY80461.1"/>
    <property type="molecule type" value="Genomic_DNA"/>
</dbReference>
<gene>
    <name evidence="1" type="ORF">Tci_452435</name>
</gene>
<organism evidence="1">
    <name type="scientific">Tanacetum cinerariifolium</name>
    <name type="common">Dalmatian daisy</name>
    <name type="synonym">Chrysanthemum cinerariifolium</name>
    <dbReference type="NCBI Taxonomy" id="118510"/>
    <lineage>
        <taxon>Eukaryota</taxon>
        <taxon>Viridiplantae</taxon>
        <taxon>Streptophyta</taxon>
        <taxon>Embryophyta</taxon>
        <taxon>Tracheophyta</taxon>
        <taxon>Spermatophyta</taxon>
        <taxon>Magnoliopsida</taxon>
        <taxon>eudicotyledons</taxon>
        <taxon>Gunneridae</taxon>
        <taxon>Pentapetalae</taxon>
        <taxon>asterids</taxon>
        <taxon>campanulids</taxon>
        <taxon>Asterales</taxon>
        <taxon>Asteraceae</taxon>
        <taxon>Asteroideae</taxon>
        <taxon>Anthemideae</taxon>
        <taxon>Anthemidinae</taxon>
        <taxon>Tanacetum</taxon>
    </lineage>
</organism>
<proteinExistence type="predicted"/>
<sequence length="309" mass="35574">MCRGHGFRRAFVVLLPFLEYDYGLKPIGENVIEISSEKVEGHGDQNSLEYPDTANSGEDDVKPRVGFGRSFMRLTKGIANFKNGTVTIYPELDPFLDSSRKEEKIGDDWDLFLDDLEFRDILDIKGVKVLPFEKAEREALDIDIFKRYSLLEEERQVIKTMAYSDKYEKILDGICLDKMKLDGEMKKEEEKAITKIKGEVQNVKRGTTMLNHSKAEPMGLLKDVLCQLFGEFTVTFSLHIILLDNCRVGSTTLNDKVIVTLSNLKCKIFSQDNSVTQQWKLFCTNSGKIHQQWYLHHWQWENTLEGESP</sequence>
<comment type="caution">
    <text evidence="1">The sequence shown here is derived from an EMBL/GenBank/DDBJ whole genome shotgun (WGS) entry which is preliminary data.</text>
</comment>